<sequence length="283" mass="32820">MPSCEALKGTLLQPNLWQKLQNLEVLKIDSMSRMEYVFESEGLKQEQAAFRNWRKMKLAYLRELKSIWNGPPQYAIFHNLKTIFPTDASHCLMQLKLEELRVNDCSSLETIIGANEGTLEDKIIFPQLRYMSLRRLPELKSIWNGPAQYAIFHNLKVLRVRECRKLKTIFTTDASHCLMQLELEELRVNYCSSLETIIGANEGTLEDKIIFPQLRYMSLRRLPELKSFYSDGSGGVECPSLEYLNVHECHSQFSISASDFHSQKQVQVDTGRFPLEKVHSQVR</sequence>
<dbReference type="Pfam" id="PF23247">
    <property type="entry name" value="LRR_RPS2"/>
    <property type="match status" value="1"/>
</dbReference>
<dbReference type="PANTHER" id="PTHR33463">
    <property type="entry name" value="NB-ARC DOMAIN-CONTAINING PROTEIN-RELATED"/>
    <property type="match status" value="1"/>
</dbReference>
<dbReference type="InterPro" id="IPR032675">
    <property type="entry name" value="LRR_dom_sf"/>
</dbReference>
<accession>A0A4Y1QVS0</accession>
<dbReference type="InterPro" id="IPR057135">
    <property type="entry name" value="At4g27190-like_LRR"/>
</dbReference>
<protein>
    <recommendedName>
        <fullName evidence="2">Disease resistance protein At4g27190-like leucine-rich repeats domain-containing protein</fullName>
    </recommendedName>
</protein>
<dbReference type="Gene3D" id="3.80.10.10">
    <property type="entry name" value="Ribonuclease Inhibitor"/>
    <property type="match status" value="2"/>
</dbReference>
<dbReference type="SUPFAM" id="SSF52047">
    <property type="entry name" value="RNI-like"/>
    <property type="match status" value="1"/>
</dbReference>
<dbReference type="InterPro" id="IPR050905">
    <property type="entry name" value="Plant_NBS-LRR"/>
</dbReference>
<gene>
    <name evidence="3" type="ORF">Prudu_004606</name>
</gene>
<feature type="domain" description="Disease resistance protein At4g27190-like leucine-rich repeats" evidence="2">
    <location>
        <begin position="79"/>
        <end position="182"/>
    </location>
</feature>
<reference evidence="3" key="1">
    <citation type="journal article" date="2019" name="Science">
        <title>Mutation of a bHLH transcription factor allowed almond domestication.</title>
        <authorList>
            <person name="Sanchez-Perez R."/>
            <person name="Pavan S."/>
            <person name="Mazzeo R."/>
            <person name="Moldovan C."/>
            <person name="Aiese Cigliano R."/>
            <person name="Del Cueto J."/>
            <person name="Ricciardi F."/>
            <person name="Lotti C."/>
            <person name="Ricciardi L."/>
            <person name="Dicenta F."/>
            <person name="Lopez-Marques R.L."/>
            <person name="Lindberg Moller B."/>
        </authorList>
    </citation>
    <scope>NUCLEOTIDE SEQUENCE</scope>
</reference>
<dbReference type="AlphaFoldDB" id="A0A4Y1QVS0"/>
<dbReference type="PANTHER" id="PTHR33463:SF203">
    <property type="entry name" value="AAA+ ATPASE DOMAIN-CONTAINING PROTEIN"/>
    <property type="match status" value="1"/>
</dbReference>
<evidence type="ECO:0000313" key="3">
    <source>
        <dbReference type="EMBL" id="BBG95941.1"/>
    </source>
</evidence>
<evidence type="ECO:0000256" key="1">
    <source>
        <dbReference type="ARBA" id="ARBA00022821"/>
    </source>
</evidence>
<proteinExistence type="predicted"/>
<name>A0A4Y1QVS0_PRUDU</name>
<organism evidence="3">
    <name type="scientific">Prunus dulcis</name>
    <name type="common">Almond</name>
    <name type="synonym">Amygdalus dulcis</name>
    <dbReference type="NCBI Taxonomy" id="3755"/>
    <lineage>
        <taxon>Eukaryota</taxon>
        <taxon>Viridiplantae</taxon>
        <taxon>Streptophyta</taxon>
        <taxon>Embryophyta</taxon>
        <taxon>Tracheophyta</taxon>
        <taxon>Spermatophyta</taxon>
        <taxon>Magnoliopsida</taxon>
        <taxon>eudicotyledons</taxon>
        <taxon>Gunneridae</taxon>
        <taxon>Pentapetalae</taxon>
        <taxon>rosids</taxon>
        <taxon>fabids</taxon>
        <taxon>Rosales</taxon>
        <taxon>Rosaceae</taxon>
        <taxon>Amygdaloideae</taxon>
        <taxon>Amygdaleae</taxon>
        <taxon>Prunus</taxon>
    </lineage>
</organism>
<keyword evidence="1" id="KW-0611">Plant defense</keyword>
<evidence type="ECO:0000259" key="2">
    <source>
        <dbReference type="Pfam" id="PF23247"/>
    </source>
</evidence>
<dbReference type="EMBL" id="AP019297">
    <property type="protein sequence ID" value="BBG95941.1"/>
    <property type="molecule type" value="Genomic_DNA"/>
</dbReference>